<organism evidence="2 3">
    <name type="scientific">Silurus asotus</name>
    <name type="common">Amur catfish</name>
    <name type="synonym">Parasilurus asotus</name>
    <dbReference type="NCBI Taxonomy" id="30991"/>
    <lineage>
        <taxon>Eukaryota</taxon>
        <taxon>Metazoa</taxon>
        <taxon>Chordata</taxon>
        <taxon>Craniata</taxon>
        <taxon>Vertebrata</taxon>
        <taxon>Euteleostomi</taxon>
        <taxon>Actinopterygii</taxon>
        <taxon>Neopterygii</taxon>
        <taxon>Teleostei</taxon>
        <taxon>Ostariophysi</taxon>
        <taxon>Siluriformes</taxon>
        <taxon>Siluridae</taxon>
        <taxon>Silurus</taxon>
    </lineage>
</organism>
<feature type="non-terminal residue" evidence="2">
    <location>
        <position position="135"/>
    </location>
</feature>
<dbReference type="GO" id="GO:0004523">
    <property type="term" value="F:RNA-DNA hybrid ribonuclease activity"/>
    <property type="evidence" value="ECO:0007669"/>
    <property type="project" value="InterPro"/>
</dbReference>
<dbReference type="PANTHER" id="PTHR33064">
    <property type="entry name" value="POL PROTEIN"/>
    <property type="match status" value="1"/>
</dbReference>
<dbReference type="EMBL" id="MU579711">
    <property type="protein sequence ID" value="KAI5609326.1"/>
    <property type="molecule type" value="Genomic_DNA"/>
</dbReference>
<dbReference type="PANTHER" id="PTHR33064:SF37">
    <property type="entry name" value="RIBONUCLEASE H"/>
    <property type="match status" value="1"/>
</dbReference>
<evidence type="ECO:0000313" key="2">
    <source>
        <dbReference type="EMBL" id="KAI5609326.1"/>
    </source>
</evidence>
<dbReference type="InterPro" id="IPR041577">
    <property type="entry name" value="RT_RNaseH_2"/>
</dbReference>
<dbReference type="InterPro" id="IPR051320">
    <property type="entry name" value="Viral_Replic_Matur_Polypro"/>
</dbReference>
<dbReference type="AlphaFoldDB" id="A0AAD5FA67"/>
<accession>A0AAD5FA67</accession>
<dbReference type="Pfam" id="PF17919">
    <property type="entry name" value="RT_RNaseH_2"/>
    <property type="match status" value="1"/>
</dbReference>
<proteinExistence type="predicted"/>
<evidence type="ECO:0000313" key="3">
    <source>
        <dbReference type="Proteomes" id="UP001205998"/>
    </source>
</evidence>
<name>A0AAD5FA67_SILAS</name>
<dbReference type="PROSITE" id="PS50879">
    <property type="entry name" value="RNASE_H_1"/>
    <property type="match status" value="1"/>
</dbReference>
<keyword evidence="3" id="KW-1185">Reference proteome</keyword>
<dbReference type="SUPFAM" id="SSF56672">
    <property type="entry name" value="DNA/RNA polymerases"/>
    <property type="match status" value="1"/>
</dbReference>
<dbReference type="InterPro" id="IPR012337">
    <property type="entry name" value="RNaseH-like_sf"/>
</dbReference>
<dbReference type="InterPro" id="IPR043502">
    <property type="entry name" value="DNA/RNA_pol_sf"/>
</dbReference>
<sequence>MLTAFGALKRALCTAPTLGLPNYRLPFHLYVATQPGTASGVLAQEHGGGMRPCAFLSKSLDSVAQGLPACLRAVASCALMVTDAENIVLSHSLILHTSHQAAELYALTRACVLSADTDVTIYTDSRYAFGVAHDF</sequence>
<evidence type="ECO:0000259" key="1">
    <source>
        <dbReference type="PROSITE" id="PS50879"/>
    </source>
</evidence>
<feature type="domain" description="RNase H type-1" evidence="1">
    <location>
        <begin position="65"/>
        <end position="135"/>
    </location>
</feature>
<gene>
    <name evidence="2" type="ORF">C0J50_12182</name>
</gene>
<dbReference type="SUPFAM" id="SSF53098">
    <property type="entry name" value="Ribonuclease H-like"/>
    <property type="match status" value="1"/>
</dbReference>
<dbReference type="InterPro" id="IPR002156">
    <property type="entry name" value="RNaseH_domain"/>
</dbReference>
<dbReference type="Gene3D" id="3.10.20.370">
    <property type="match status" value="1"/>
</dbReference>
<dbReference type="Proteomes" id="UP001205998">
    <property type="component" value="Unassembled WGS sequence"/>
</dbReference>
<protein>
    <recommendedName>
        <fullName evidence="1">RNase H type-1 domain-containing protein</fullName>
    </recommendedName>
</protein>
<reference evidence="2" key="1">
    <citation type="submission" date="2018-07" db="EMBL/GenBank/DDBJ databases">
        <title>Comparative genomics of catfishes provides insights into carnivory and benthic adaptation.</title>
        <authorList>
            <person name="Zhang Y."/>
            <person name="Wang D."/>
            <person name="Peng Z."/>
            <person name="Zheng S."/>
            <person name="Shao F."/>
            <person name="Tao W."/>
        </authorList>
    </citation>
    <scope>NUCLEOTIDE SEQUENCE</scope>
    <source>
        <strain evidence="2">Chongqing</strain>
    </source>
</reference>
<comment type="caution">
    <text evidence="2">The sequence shown here is derived from an EMBL/GenBank/DDBJ whole genome shotgun (WGS) entry which is preliminary data.</text>
</comment>
<dbReference type="GO" id="GO:0003676">
    <property type="term" value="F:nucleic acid binding"/>
    <property type="evidence" value="ECO:0007669"/>
    <property type="project" value="InterPro"/>
</dbReference>